<organism evidence="3 4">
    <name type="scientific">Vibrio rotiferianus</name>
    <dbReference type="NCBI Taxonomy" id="190895"/>
    <lineage>
        <taxon>Bacteria</taxon>
        <taxon>Pseudomonadati</taxon>
        <taxon>Pseudomonadota</taxon>
        <taxon>Gammaproteobacteria</taxon>
        <taxon>Vibrionales</taxon>
        <taxon>Vibrionaceae</taxon>
        <taxon>Vibrio</taxon>
    </lineage>
</organism>
<dbReference type="Proteomes" id="UP000315115">
    <property type="component" value="Plasmid pAM7"/>
</dbReference>
<dbReference type="InterPro" id="IPR012336">
    <property type="entry name" value="Thioredoxin-like_fold"/>
</dbReference>
<keyword evidence="3" id="KW-0614">Plasmid</keyword>
<dbReference type="RefSeq" id="WP_143694288.1">
    <property type="nucleotide sequence ID" value="NZ_AP019800.1"/>
</dbReference>
<evidence type="ECO:0000256" key="1">
    <source>
        <dbReference type="SAM" id="SignalP"/>
    </source>
</evidence>
<keyword evidence="1" id="KW-0732">Signal</keyword>
<proteinExistence type="predicted"/>
<dbReference type="AlphaFoldDB" id="A0A510IGP8"/>
<dbReference type="SUPFAM" id="SSF52833">
    <property type="entry name" value="Thioredoxin-like"/>
    <property type="match status" value="1"/>
</dbReference>
<dbReference type="InterPro" id="IPR036249">
    <property type="entry name" value="Thioredoxin-like_sf"/>
</dbReference>
<geneLocation type="plasmid" evidence="4">
    <name>pam7 dna</name>
</geneLocation>
<evidence type="ECO:0000313" key="3">
    <source>
        <dbReference type="EMBL" id="BBL92318.1"/>
    </source>
</evidence>
<gene>
    <name evidence="3" type="ORF">VroAM7_49710</name>
</gene>
<evidence type="ECO:0000259" key="2">
    <source>
        <dbReference type="Pfam" id="PF13462"/>
    </source>
</evidence>
<dbReference type="Gene3D" id="3.40.30.10">
    <property type="entry name" value="Glutaredoxin"/>
    <property type="match status" value="1"/>
</dbReference>
<feature type="domain" description="Thioredoxin-like fold" evidence="2">
    <location>
        <begin position="65"/>
        <end position="209"/>
    </location>
</feature>
<feature type="signal peptide" evidence="1">
    <location>
        <begin position="1"/>
        <end position="26"/>
    </location>
</feature>
<accession>A0A510IGP8</accession>
<sequence length="236" mass="27591">MKLFKYFYSLLSIAAVMAFGLPTAYADSNQFQSGMDSDGRLRNNVYETIERDITEKYITNDALEKKTVRIFFDFRCPFCFATHEFIESWSTTLPDNYRVEFQHVISDDKTSLILASTYRYAKEHMTPPNFHKFQKNMYKHIHKTRTMANVGRLIREALSASGIDLQEYFEYLDNDEEIVEQLEFDRQMQADYQISRTPSVAIGAKYITHLDFAAGDPDKFITLLNIVVNMSIHEFE</sequence>
<evidence type="ECO:0000313" key="4">
    <source>
        <dbReference type="Proteomes" id="UP000315115"/>
    </source>
</evidence>
<reference evidence="4" key="1">
    <citation type="submission" date="2019-07" db="EMBL/GenBank/DDBJ databases">
        <title>Complete Genome Sequences of Vibrion rotiferianus strain AM7.</title>
        <authorList>
            <person name="Miyazaki K."/>
            <person name="Wiseschart A."/>
            <person name="Pootanakit K."/>
            <person name="Ishimori K."/>
            <person name="Kitahara K."/>
        </authorList>
    </citation>
    <scope>NUCLEOTIDE SEQUENCE [LARGE SCALE GENOMIC DNA]</scope>
    <source>
        <strain evidence="4">AM7</strain>
        <plasmid evidence="4">pam7 dna</plasmid>
    </source>
</reference>
<feature type="chain" id="PRO_5022152752" description="Thioredoxin-like fold domain-containing protein" evidence="1">
    <location>
        <begin position="27"/>
        <end position="236"/>
    </location>
</feature>
<dbReference type="Pfam" id="PF13462">
    <property type="entry name" value="Thioredoxin_4"/>
    <property type="match status" value="1"/>
</dbReference>
<dbReference type="PANTHER" id="PTHR35891">
    <property type="entry name" value="THIOL:DISULFIDE INTERCHANGE PROTEIN DSBA"/>
    <property type="match status" value="1"/>
</dbReference>
<name>A0A510IGP8_9VIBR</name>
<protein>
    <recommendedName>
        <fullName evidence="2">Thioredoxin-like fold domain-containing protein</fullName>
    </recommendedName>
</protein>
<dbReference type="InterPro" id="IPR050824">
    <property type="entry name" value="Thiol_disulfide_DsbA"/>
</dbReference>
<dbReference type="PANTHER" id="PTHR35891:SF3">
    <property type="entry name" value="THIOL:DISULFIDE INTERCHANGE PROTEIN DSBL"/>
    <property type="match status" value="1"/>
</dbReference>
<dbReference type="GO" id="GO:0016491">
    <property type="term" value="F:oxidoreductase activity"/>
    <property type="evidence" value="ECO:0007669"/>
    <property type="project" value="InterPro"/>
</dbReference>
<dbReference type="EMBL" id="AP019800">
    <property type="protein sequence ID" value="BBL92318.1"/>
    <property type="molecule type" value="Genomic_DNA"/>
</dbReference>